<feature type="transmembrane region" description="Helical" evidence="2">
    <location>
        <begin position="6"/>
        <end position="26"/>
    </location>
</feature>
<dbReference type="RefSeq" id="WP_259095060.1">
    <property type="nucleotide sequence ID" value="NZ_CP130454.1"/>
</dbReference>
<keyword evidence="2" id="KW-1133">Transmembrane helix</keyword>
<reference evidence="3 4" key="1">
    <citation type="submission" date="2022-08" db="EMBL/GenBank/DDBJ databases">
        <title>Bacterial and archaeal communities from various locations to study Microbial Dark Matter (Phase II).</title>
        <authorList>
            <person name="Stepanauskas R."/>
        </authorList>
    </citation>
    <scope>NUCLEOTIDE SEQUENCE [LARGE SCALE GENOMIC DNA]</scope>
    <source>
        <strain evidence="3 4">PD1</strain>
    </source>
</reference>
<evidence type="ECO:0000313" key="4">
    <source>
        <dbReference type="Proteomes" id="UP001204798"/>
    </source>
</evidence>
<name>A0ABT2EM03_9BACT</name>
<keyword evidence="4" id="KW-1185">Reference proteome</keyword>
<accession>A0ABT2EM03</accession>
<protein>
    <submittedName>
        <fullName evidence="3">Uncharacterized protein</fullName>
    </submittedName>
</protein>
<evidence type="ECO:0000256" key="2">
    <source>
        <dbReference type="SAM" id="Phobius"/>
    </source>
</evidence>
<keyword evidence="2" id="KW-0472">Membrane</keyword>
<evidence type="ECO:0000313" key="3">
    <source>
        <dbReference type="EMBL" id="MCS3918977.1"/>
    </source>
</evidence>
<dbReference type="Proteomes" id="UP001204798">
    <property type="component" value="Unassembled WGS sequence"/>
</dbReference>
<sequence length="69" mass="7875">MSLRFLWLIGGIVAVALIVSAIWFFYPRPIRSAAPMPKSPQEKKQRWQEAIQKSIQKPPGSPMQPSMPR</sequence>
<proteinExistence type="predicted"/>
<keyword evidence="2" id="KW-0812">Transmembrane</keyword>
<dbReference type="EMBL" id="JANUCP010000002">
    <property type="protein sequence ID" value="MCS3918977.1"/>
    <property type="molecule type" value="Genomic_DNA"/>
</dbReference>
<comment type="caution">
    <text evidence="3">The sequence shown here is derived from an EMBL/GenBank/DDBJ whole genome shotgun (WGS) entry which is preliminary data.</text>
</comment>
<evidence type="ECO:0000256" key="1">
    <source>
        <dbReference type="SAM" id="MobiDB-lite"/>
    </source>
</evidence>
<organism evidence="3 4">
    <name type="scientific">Candidatus Fervidibacter sacchari</name>
    <dbReference type="NCBI Taxonomy" id="1448929"/>
    <lineage>
        <taxon>Bacteria</taxon>
        <taxon>Candidatus Fervidibacterota</taxon>
        <taxon>Candidatus Fervidibacter</taxon>
    </lineage>
</organism>
<gene>
    <name evidence="3" type="ORF">M2350_001377</name>
</gene>
<feature type="compositionally biased region" description="Pro residues" evidence="1">
    <location>
        <begin position="59"/>
        <end position="69"/>
    </location>
</feature>
<feature type="region of interest" description="Disordered" evidence="1">
    <location>
        <begin position="34"/>
        <end position="69"/>
    </location>
</feature>